<feature type="region of interest" description="Disordered" evidence="5">
    <location>
        <begin position="850"/>
        <end position="982"/>
    </location>
</feature>
<feature type="compositionally biased region" description="Basic and acidic residues" evidence="5">
    <location>
        <begin position="782"/>
        <end position="791"/>
    </location>
</feature>
<dbReference type="AlphaFoldDB" id="A0A6P6XNX8"/>
<name>A0A6P6XNX8_DERPT</name>
<dbReference type="OrthoDB" id="10065861at2759"/>
<feature type="domain" description="F-BAR" evidence="7">
    <location>
        <begin position="37"/>
        <end position="312"/>
    </location>
</feature>
<organism evidence="8 9">
    <name type="scientific">Dermatophagoides pteronyssinus</name>
    <name type="common">European house dust mite</name>
    <dbReference type="NCBI Taxonomy" id="6956"/>
    <lineage>
        <taxon>Eukaryota</taxon>
        <taxon>Metazoa</taxon>
        <taxon>Ecdysozoa</taxon>
        <taxon>Arthropoda</taxon>
        <taxon>Chelicerata</taxon>
        <taxon>Arachnida</taxon>
        <taxon>Acari</taxon>
        <taxon>Acariformes</taxon>
        <taxon>Sarcoptiformes</taxon>
        <taxon>Astigmata</taxon>
        <taxon>Psoroptidia</taxon>
        <taxon>Analgoidea</taxon>
        <taxon>Pyroglyphidae</taxon>
        <taxon>Dermatophagoidinae</taxon>
        <taxon>Dermatophagoides</taxon>
    </lineage>
</organism>
<dbReference type="SMART" id="SM00326">
    <property type="entry name" value="SH3"/>
    <property type="match status" value="2"/>
</dbReference>
<dbReference type="InterPro" id="IPR031160">
    <property type="entry name" value="F_BAR_dom"/>
</dbReference>
<dbReference type="GO" id="GO:0007274">
    <property type="term" value="P:neuromuscular synaptic transmission"/>
    <property type="evidence" value="ECO:0007669"/>
    <property type="project" value="TreeGrafter"/>
</dbReference>
<feature type="region of interest" description="Disordered" evidence="5">
    <location>
        <begin position="1"/>
        <end position="38"/>
    </location>
</feature>
<dbReference type="PANTHER" id="PTHR15735">
    <property type="entry name" value="FCH AND DOUBLE SH3 DOMAINS PROTEIN"/>
    <property type="match status" value="1"/>
</dbReference>
<feature type="compositionally biased region" description="Pro residues" evidence="5">
    <location>
        <begin position="955"/>
        <end position="981"/>
    </location>
</feature>
<dbReference type="SUPFAM" id="SSF103657">
    <property type="entry name" value="BAR/IMD domain-like"/>
    <property type="match status" value="1"/>
</dbReference>
<keyword evidence="1 2" id="KW-0728">SH3 domain</keyword>
<dbReference type="OMA" id="NYEARQN"/>
<dbReference type="InParanoid" id="A0A6P6XNX8"/>
<sequence>MSAISSSPSPSPTPPPPPPQSSSPSHHQHSTKPGALVSSAKSLLSEQSTRLLLKHTTDLDLLDDLRNYLKNRCALERDYAQSLAKLNTSYAKRTSTFLTFVTNEDENSDIKTLYTSWRIYQEEMEKHAKNRQSQFEQLATVCETLKTLRSHKIQIAKKCLDNYLKKMHEEIVHSVNEIDKTRKLYFEEEHLAKQARDKEEKIKKRKTGIFASFTSLQNKKERTSAHREASDIQSTQARNDYIMALAAGNAHFDHYYNQDLINLMLNIDDCVLDKCRSHMLNLLKVEKDSVQSWSDVIEKATDLVDHTSADYTNSIFLRDPNSSSLTEILTYEFQSCDNDPIETISLDHNADIALRNEGQKWFTWFSKECRNLNRLSAQLVKLQALLSEGHKTVDLPGSGQVEIENRIDEIRQQLRKCEISKLKAKARLQVIKESGAEVEDFIAFESQVTNEIKQQSLEVDNLNLTSLSRTPSMRSHSDLEAKLSSKSETENIGHQTVRPESSSSIEQLDSPDRELLQMGTSIESTSPAPTSAAYSAVNQTSWGDYDPAQAWDNESSVLPTSTNATTVGNAYNGINDDYQQQQQTIDEYRQHSNDLNDDQMNNDNYQQQQQNIQENFYEDLQQQQQHDHLMVDGFSLIGKQCFVLYSYTGQNDDELTIVEQEIIDVVNAADKDWVQAQNKDGHFGYVPASYLQPVSMNEHYEATSDMPNDISTFNDANNEQQQYQITSANDQWTTDEPPAPPISSLTQQQTEMSAPEINIQQASSTCSPNKDKQQHSEQSNEQMKDNDDNKHSDETFVRALYDYIATNSEEISFKSGDLIKIIDQESDDGWWTGQTTDGHIGHFPSMLVSELEESDDEDEENDDNDDDNDADDDDDDNDNGPGGLANQIPLPPPSIDLPPPVLPPMVEIDSCNKNGTTATDIEFEGKPSLPPLPPPPPPQIVACDGDDETTLSSLPPLPPPPPPPSRTEPIEPPTFAPPPKPVQLMTPQAVVIIQPTPEIESRPVIGSDSQNDNFAYQKDIDHQQSNIDGNKSMEQKNEPPSVCVSMAIAAHEISETITQQAIDDSLRELERRSSAASSNQDPPTTTTVSRSSIDVNCTSTHMNGMIVVTNGEISHDDDNNDIDDDVDVDEDMK</sequence>
<feature type="compositionally biased region" description="Pro residues" evidence="5">
    <location>
        <begin position="9"/>
        <end position="21"/>
    </location>
</feature>
<evidence type="ECO:0000259" key="7">
    <source>
        <dbReference type="PROSITE" id="PS51741"/>
    </source>
</evidence>
<feature type="compositionally biased region" description="Pro residues" evidence="5">
    <location>
        <begin position="928"/>
        <end position="939"/>
    </location>
</feature>
<dbReference type="Pfam" id="PF00611">
    <property type="entry name" value="FCH"/>
    <property type="match status" value="1"/>
</dbReference>
<dbReference type="InterPro" id="IPR001452">
    <property type="entry name" value="SH3_domain"/>
</dbReference>
<dbReference type="GO" id="GO:0030833">
    <property type="term" value="P:regulation of actin filament polymerization"/>
    <property type="evidence" value="ECO:0007669"/>
    <property type="project" value="TreeGrafter"/>
</dbReference>
<feature type="region of interest" description="Disordered" evidence="5">
    <location>
        <begin position="1110"/>
        <end position="1133"/>
    </location>
</feature>
<dbReference type="PROSITE" id="PS51741">
    <property type="entry name" value="F_BAR"/>
    <property type="match status" value="1"/>
</dbReference>
<proteinExistence type="predicted"/>
<feature type="compositionally biased region" description="Acidic residues" evidence="5">
    <location>
        <begin position="850"/>
        <end position="878"/>
    </location>
</feature>
<feature type="region of interest" description="Disordered" evidence="5">
    <location>
        <begin position="1068"/>
        <end position="1093"/>
    </location>
</feature>
<dbReference type="SMART" id="SM00055">
    <property type="entry name" value="FCH"/>
    <property type="match status" value="1"/>
</dbReference>
<dbReference type="Pfam" id="PF00018">
    <property type="entry name" value="SH3_1"/>
    <property type="match status" value="2"/>
</dbReference>
<feature type="compositionally biased region" description="Polar residues" evidence="5">
    <location>
        <begin position="743"/>
        <end position="768"/>
    </location>
</feature>
<feature type="region of interest" description="Disordered" evidence="5">
    <location>
        <begin position="729"/>
        <end position="791"/>
    </location>
</feature>
<protein>
    <submittedName>
        <fullName evidence="9">F-BAR and double SH3 domains protein 2-like</fullName>
    </submittedName>
</protein>
<dbReference type="GO" id="GO:0031594">
    <property type="term" value="C:neuromuscular junction"/>
    <property type="evidence" value="ECO:0007669"/>
    <property type="project" value="TreeGrafter"/>
</dbReference>
<feature type="domain" description="SH3" evidence="6">
    <location>
        <begin position="636"/>
        <end position="696"/>
    </location>
</feature>
<dbReference type="KEGG" id="dpte:113789766"/>
<evidence type="ECO:0000313" key="8">
    <source>
        <dbReference type="Proteomes" id="UP000515146"/>
    </source>
</evidence>
<dbReference type="Gene3D" id="2.30.30.40">
    <property type="entry name" value="SH3 Domains"/>
    <property type="match status" value="2"/>
</dbReference>
<feature type="compositionally biased region" description="Basic and acidic residues" evidence="5">
    <location>
        <begin position="475"/>
        <end position="491"/>
    </location>
</feature>
<feature type="coiled-coil region" evidence="4">
    <location>
        <begin position="400"/>
        <end position="427"/>
    </location>
</feature>
<dbReference type="PROSITE" id="PS50002">
    <property type="entry name" value="SH3"/>
    <property type="match status" value="2"/>
</dbReference>
<dbReference type="InterPro" id="IPR001060">
    <property type="entry name" value="FCH_dom"/>
</dbReference>
<dbReference type="SUPFAM" id="SSF50044">
    <property type="entry name" value="SH3-domain"/>
    <property type="match status" value="2"/>
</dbReference>
<gene>
    <name evidence="9" type="primary">LOC113789766</name>
</gene>
<feature type="compositionally biased region" description="Polar residues" evidence="5">
    <location>
        <begin position="1079"/>
        <end position="1093"/>
    </location>
</feature>
<accession>A0A6P6XNX8</accession>
<feature type="coiled-coil region" evidence="4">
    <location>
        <begin position="571"/>
        <end position="615"/>
    </location>
</feature>
<evidence type="ECO:0000313" key="9">
    <source>
        <dbReference type="RefSeq" id="XP_027195147.1"/>
    </source>
</evidence>
<dbReference type="PRINTS" id="PR00452">
    <property type="entry name" value="SH3DOMAIN"/>
</dbReference>
<dbReference type="FunCoup" id="A0A6P6XNX8">
    <property type="interactions" value="774"/>
</dbReference>
<evidence type="ECO:0000256" key="2">
    <source>
        <dbReference type="PROSITE-ProRule" id="PRU00192"/>
    </source>
</evidence>
<evidence type="ECO:0000256" key="3">
    <source>
        <dbReference type="PROSITE-ProRule" id="PRU01077"/>
    </source>
</evidence>
<feature type="compositionally biased region" description="Polar residues" evidence="5">
    <location>
        <begin position="492"/>
        <end position="507"/>
    </location>
</feature>
<feature type="compositionally biased region" description="Pro residues" evidence="5">
    <location>
        <begin position="889"/>
        <end position="903"/>
    </location>
</feature>
<feature type="region of interest" description="Disordered" evidence="5">
    <location>
        <begin position="468"/>
        <end position="507"/>
    </location>
</feature>
<feature type="compositionally biased region" description="Acidic residues" evidence="5">
    <location>
        <begin position="1118"/>
        <end position="1133"/>
    </location>
</feature>
<dbReference type="RefSeq" id="XP_027195147.1">
    <property type="nucleotide sequence ID" value="XM_027339346.1"/>
</dbReference>
<dbReference type="GO" id="GO:0055037">
    <property type="term" value="C:recycling endosome"/>
    <property type="evidence" value="ECO:0007669"/>
    <property type="project" value="TreeGrafter"/>
</dbReference>
<evidence type="ECO:0000256" key="1">
    <source>
        <dbReference type="ARBA" id="ARBA00022443"/>
    </source>
</evidence>
<feature type="domain" description="SH3" evidence="6">
    <location>
        <begin position="792"/>
        <end position="853"/>
    </location>
</feature>
<keyword evidence="3 4" id="KW-0175">Coiled coil</keyword>
<reference evidence="9" key="1">
    <citation type="submission" date="2025-08" db="UniProtKB">
        <authorList>
            <consortium name="RefSeq"/>
        </authorList>
    </citation>
    <scope>IDENTIFICATION</scope>
    <source>
        <strain evidence="9">Airmid</strain>
    </source>
</reference>
<evidence type="ECO:0000256" key="4">
    <source>
        <dbReference type="SAM" id="Coils"/>
    </source>
</evidence>
<dbReference type="PANTHER" id="PTHR15735:SF21">
    <property type="entry name" value="PROTEIN NERVOUS WRECK"/>
    <property type="match status" value="1"/>
</dbReference>
<evidence type="ECO:0000256" key="5">
    <source>
        <dbReference type="SAM" id="MobiDB-lite"/>
    </source>
</evidence>
<dbReference type="Proteomes" id="UP000515146">
    <property type="component" value="Unplaced"/>
</dbReference>
<keyword evidence="8" id="KW-1185">Reference proteome</keyword>
<dbReference type="Gene3D" id="1.20.1270.60">
    <property type="entry name" value="Arfaptin homology (AH) domain/BAR domain"/>
    <property type="match status" value="1"/>
</dbReference>
<evidence type="ECO:0000259" key="6">
    <source>
        <dbReference type="PROSITE" id="PS50002"/>
    </source>
</evidence>
<dbReference type="InterPro" id="IPR027267">
    <property type="entry name" value="AH/BAR_dom_sf"/>
</dbReference>
<dbReference type="InterPro" id="IPR036028">
    <property type="entry name" value="SH3-like_dom_sf"/>
</dbReference>